<keyword evidence="3" id="KW-0949">S-adenosyl-L-methionine</keyword>
<dbReference type="Gene3D" id="1.20.58.2180">
    <property type="match status" value="1"/>
</dbReference>
<evidence type="ECO:0000256" key="4">
    <source>
        <dbReference type="ARBA" id="ARBA00022723"/>
    </source>
</evidence>
<reference evidence="8 9" key="1">
    <citation type="submission" date="2018-05" db="EMBL/GenBank/DDBJ databases">
        <title>Draft genome of Methanospirillum lacunae Ki8-1.</title>
        <authorList>
            <person name="Dueholm M.S."/>
            <person name="Nielsen P.H."/>
            <person name="Bakmann L.F."/>
            <person name="Otzen D.E."/>
        </authorList>
    </citation>
    <scope>NUCLEOTIDE SEQUENCE [LARGE SCALE GENOMIC DNA]</scope>
    <source>
        <strain evidence="8 9">Ki8-1</strain>
    </source>
</reference>
<evidence type="ECO:0000256" key="3">
    <source>
        <dbReference type="ARBA" id="ARBA00022691"/>
    </source>
</evidence>
<dbReference type="Gene3D" id="3.40.50.1980">
    <property type="entry name" value="Nitrogenase molybdenum iron protein domain"/>
    <property type="match status" value="1"/>
</dbReference>
<dbReference type="PANTHER" id="PTHR30352">
    <property type="entry name" value="PYRUVATE FORMATE-LYASE-ACTIVATING ENZYME"/>
    <property type="match status" value="1"/>
</dbReference>
<evidence type="ECO:0000256" key="1">
    <source>
        <dbReference type="ARBA" id="ARBA00001966"/>
    </source>
</evidence>
<dbReference type="PANTHER" id="PTHR30352:SF5">
    <property type="entry name" value="PYRUVATE FORMATE-LYASE 1-ACTIVATING ENZYME"/>
    <property type="match status" value="1"/>
</dbReference>
<keyword evidence="4" id="KW-0479">Metal-binding</keyword>
<evidence type="ECO:0000313" key="8">
    <source>
        <dbReference type="EMBL" id="PWR71281.1"/>
    </source>
</evidence>
<accession>A0A2V2N6X6</accession>
<dbReference type="InterPro" id="IPR007197">
    <property type="entry name" value="rSAM"/>
</dbReference>
<dbReference type="Pfam" id="PF04055">
    <property type="entry name" value="Radical_SAM"/>
    <property type="match status" value="1"/>
</dbReference>
<dbReference type="SFLD" id="SFLDS00029">
    <property type="entry name" value="Radical_SAM"/>
    <property type="match status" value="1"/>
</dbReference>
<dbReference type="EMBL" id="QGMY01000008">
    <property type="protein sequence ID" value="PWR71281.1"/>
    <property type="molecule type" value="Genomic_DNA"/>
</dbReference>
<sequence length="570" mass="63493">MICNYCERYCDIAEGISGYCRMYRNEAGVITENYPDAYLNIYPVSSESIPMLHFYPNSIFLLVSTIGCNFACDGCISEFQTTRKGTLQKVLTPHTPEDILSIARESSCRGITFCLNEPTVSLPTFLRLAKTAKKEGFLVGCSSNGYMTEETLRQMIPYLDFVNIGLKGSSDERYRECGAVSAEPVFRNLQILYDAGVFIEVSTMYLVGREDEICGAAKRIKQISPSIPFQVMRFFAVTEDLNHFQPDKTQAEAICKTLRKIVDHVYLFNTPATSELDSRCPNCGKTIIHRVFFGPMAARILSMQPDGICSCGYTYFHKGDIIPIPTDDAPVLGGYRSIMGAKFIASFLNVLGITDEAEIDNLCNLVIGNGYLADLQQQHDSLETFTAMTRYLSDLSGRQETGEKLITYATKIANEIAEKVQNANKPRVYAVFCHPLSPMYATKLGNTLVEMAGGMSLNIQGNFHERSHAEYTAKELNNLNPDIILISGHFAPPIDEFLTTCRDLGISCKATVERNVFTMNSEFTSGDLGWLISLMDVANILHPDIINYSLEEEKNRLETFVSEAKVCGST</sequence>
<dbReference type="InterPro" id="IPR013785">
    <property type="entry name" value="Aldolase_TIM"/>
</dbReference>
<organism evidence="8 9">
    <name type="scientific">Methanospirillum lacunae</name>
    <dbReference type="NCBI Taxonomy" id="668570"/>
    <lineage>
        <taxon>Archaea</taxon>
        <taxon>Methanobacteriati</taxon>
        <taxon>Methanobacteriota</taxon>
        <taxon>Stenosarchaea group</taxon>
        <taxon>Methanomicrobia</taxon>
        <taxon>Methanomicrobiales</taxon>
        <taxon>Methanospirillaceae</taxon>
        <taxon>Methanospirillum</taxon>
    </lineage>
</organism>
<evidence type="ECO:0000256" key="5">
    <source>
        <dbReference type="ARBA" id="ARBA00023004"/>
    </source>
</evidence>
<dbReference type="SFLD" id="SFLDG01101">
    <property type="entry name" value="Uncharacterised_Radical_SAM_Su"/>
    <property type="match status" value="1"/>
</dbReference>
<proteinExistence type="predicted"/>
<dbReference type="AlphaFoldDB" id="A0A2V2N6X6"/>
<evidence type="ECO:0000313" key="9">
    <source>
        <dbReference type="Proteomes" id="UP000245657"/>
    </source>
</evidence>
<evidence type="ECO:0000259" key="7">
    <source>
        <dbReference type="PROSITE" id="PS51918"/>
    </source>
</evidence>
<dbReference type="SUPFAM" id="SSF102114">
    <property type="entry name" value="Radical SAM enzymes"/>
    <property type="match status" value="1"/>
</dbReference>
<dbReference type="InterPro" id="IPR034457">
    <property type="entry name" value="Organic_radical-activating"/>
</dbReference>
<keyword evidence="6" id="KW-0411">Iron-sulfur</keyword>
<dbReference type="GO" id="GO:0003824">
    <property type="term" value="F:catalytic activity"/>
    <property type="evidence" value="ECO:0007669"/>
    <property type="project" value="InterPro"/>
</dbReference>
<dbReference type="RefSeq" id="WP_109968899.1">
    <property type="nucleotide sequence ID" value="NZ_CP176093.1"/>
</dbReference>
<dbReference type="PROSITE" id="PS51918">
    <property type="entry name" value="RADICAL_SAM"/>
    <property type="match status" value="1"/>
</dbReference>
<dbReference type="Proteomes" id="UP000245657">
    <property type="component" value="Unassembled WGS sequence"/>
</dbReference>
<dbReference type="GeneID" id="97547098"/>
<dbReference type="InterPro" id="IPR027596">
    <property type="entry name" value="AmmeMemoSam_rS"/>
</dbReference>
<dbReference type="Gene3D" id="3.20.20.70">
    <property type="entry name" value="Aldolase class I"/>
    <property type="match status" value="1"/>
</dbReference>
<dbReference type="GO" id="GO:0046872">
    <property type="term" value="F:metal ion binding"/>
    <property type="evidence" value="ECO:0007669"/>
    <property type="project" value="UniProtKB-KW"/>
</dbReference>
<dbReference type="CDD" id="cd01335">
    <property type="entry name" value="Radical_SAM"/>
    <property type="match status" value="1"/>
</dbReference>
<feature type="domain" description="Radical SAM core" evidence="7">
    <location>
        <begin position="53"/>
        <end position="264"/>
    </location>
</feature>
<keyword evidence="2" id="KW-0004">4Fe-4S</keyword>
<comment type="cofactor">
    <cofactor evidence="1">
        <name>[4Fe-4S] cluster</name>
        <dbReference type="ChEBI" id="CHEBI:49883"/>
    </cofactor>
</comment>
<name>A0A2V2N6X6_9EURY</name>
<evidence type="ECO:0000256" key="2">
    <source>
        <dbReference type="ARBA" id="ARBA00022485"/>
    </source>
</evidence>
<dbReference type="SUPFAM" id="SSF53807">
    <property type="entry name" value="Helical backbone' metal receptor"/>
    <property type="match status" value="1"/>
</dbReference>
<keyword evidence="5" id="KW-0408">Iron</keyword>
<comment type="caution">
    <text evidence="8">The sequence shown here is derived from an EMBL/GenBank/DDBJ whole genome shotgun (WGS) entry which is preliminary data.</text>
</comment>
<dbReference type="InterPro" id="IPR058240">
    <property type="entry name" value="rSAM_sf"/>
</dbReference>
<dbReference type="OrthoDB" id="371936at2157"/>
<keyword evidence="9" id="KW-1185">Reference proteome</keyword>
<gene>
    <name evidence="8" type="ORF">DK846_10455</name>
</gene>
<dbReference type="GO" id="GO:0051539">
    <property type="term" value="F:4 iron, 4 sulfur cluster binding"/>
    <property type="evidence" value="ECO:0007669"/>
    <property type="project" value="UniProtKB-KW"/>
</dbReference>
<evidence type="ECO:0000256" key="6">
    <source>
        <dbReference type="ARBA" id="ARBA00023014"/>
    </source>
</evidence>
<protein>
    <recommendedName>
        <fullName evidence="7">Radical SAM core domain-containing protein</fullName>
    </recommendedName>
</protein>